<evidence type="ECO:0000313" key="12">
    <source>
        <dbReference type="Proteomes" id="UP001231189"/>
    </source>
</evidence>
<dbReference type="PANTHER" id="PTHR12961:SF0">
    <property type="entry name" value="CONSERVED OLIGOMERIC GOLGI COMPLEX SUBUNIT 2"/>
    <property type="match status" value="1"/>
</dbReference>
<dbReference type="GO" id="GO:0007030">
    <property type="term" value="P:Golgi organization"/>
    <property type="evidence" value="ECO:0007669"/>
    <property type="project" value="InterPro"/>
</dbReference>
<dbReference type="GO" id="GO:0017119">
    <property type="term" value="C:Golgi transport complex"/>
    <property type="evidence" value="ECO:0007669"/>
    <property type="project" value="TreeGrafter"/>
</dbReference>
<feature type="domain" description="Conserved oligomeric Golgi complex subunit 2 N-terminal" evidence="10">
    <location>
        <begin position="33"/>
        <end position="106"/>
    </location>
</feature>
<evidence type="ECO:0000256" key="4">
    <source>
        <dbReference type="ARBA" id="ARBA00022448"/>
    </source>
</evidence>
<feature type="region of interest" description="Disordered" evidence="9">
    <location>
        <begin position="170"/>
        <end position="194"/>
    </location>
</feature>
<dbReference type="PANTHER" id="PTHR12961">
    <property type="entry name" value="CONSERVED OLIGOMERIC GOLGI COMPLEX COMPONENT 2"/>
    <property type="match status" value="1"/>
</dbReference>
<evidence type="ECO:0000256" key="1">
    <source>
        <dbReference type="ARBA" id="ARBA00004395"/>
    </source>
</evidence>
<dbReference type="AlphaFoldDB" id="A0AAD8WN50"/>
<comment type="caution">
    <text evidence="11">The sequence shown here is derived from an EMBL/GenBank/DDBJ whole genome shotgun (WGS) entry which is preliminary data.</text>
</comment>
<dbReference type="GO" id="GO:0015031">
    <property type="term" value="P:protein transport"/>
    <property type="evidence" value="ECO:0007669"/>
    <property type="project" value="UniProtKB-KW"/>
</dbReference>
<dbReference type="Proteomes" id="UP001231189">
    <property type="component" value="Unassembled WGS sequence"/>
</dbReference>
<sequence length="458" mass="49817">MADLAVMPRPTAPPPPPPPTDLFGEPIEAHPPWFRPDAFLRAGFDPDAYVAELRAYVPLESLAAELRAHLAALRAELVGLINRDYADFVGLSARLKGVDAAAARMRAPLADLRDKVAAFRAAAAAALAALRAGLDQRAAASNARELLELLLDTSHVVSKVEKLIKELPTAPSDSSDAEVGSADKGYTGNDTVESGTDVRETQSILLERIASEMNRLKFYISHAQNLPFIENMEKRVQGATKLLDGSLERCFVVGLEHRDAKVIYNCLRAYAAIDNTSSAEELFRTTVVSPLIQKIVPQNYAKAVSGVSSDDLEDDYLRIMQCVENDCKFILEISSSANSGLHIFDFLANSILKEVHSAIMKGKPGACSPGKPKEFLKNYKASLRFLDFLEVEMEVKKGGGAACIGEEWVRQRSRGLGGWLSTPPADMRGGRQCPGASNLGAILPFDGNNKRQHSRTFL</sequence>
<gene>
    <name evidence="11" type="ORF">QYE76_056375</name>
</gene>
<evidence type="ECO:0000256" key="9">
    <source>
        <dbReference type="SAM" id="MobiDB-lite"/>
    </source>
</evidence>
<proteinExistence type="inferred from homology"/>
<feature type="compositionally biased region" description="Pro residues" evidence="9">
    <location>
        <begin position="10"/>
        <end position="20"/>
    </location>
</feature>
<protein>
    <recommendedName>
        <fullName evidence="3">Conserved oligomeric Golgi complex subunit 2</fullName>
    </recommendedName>
    <alternativeName>
        <fullName evidence="8">Component of oligomeric Golgi complex 2</fullName>
    </alternativeName>
</protein>
<comment type="subcellular location">
    <subcellularLocation>
        <location evidence="1">Golgi apparatus membrane</location>
        <topology evidence="1">Peripheral membrane protein</topology>
    </subcellularLocation>
</comment>
<evidence type="ECO:0000259" key="10">
    <source>
        <dbReference type="Pfam" id="PF06148"/>
    </source>
</evidence>
<evidence type="ECO:0000256" key="8">
    <source>
        <dbReference type="ARBA" id="ARBA00031344"/>
    </source>
</evidence>
<organism evidence="11 12">
    <name type="scientific">Lolium multiflorum</name>
    <name type="common">Italian ryegrass</name>
    <name type="synonym">Lolium perenne subsp. multiflorum</name>
    <dbReference type="NCBI Taxonomy" id="4521"/>
    <lineage>
        <taxon>Eukaryota</taxon>
        <taxon>Viridiplantae</taxon>
        <taxon>Streptophyta</taxon>
        <taxon>Embryophyta</taxon>
        <taxon>Tracheophyta</taxon>
        <taxon>Spermatophyta</taxon>
        <taxon>Magnoliopsida</taxon>
        <taxon>Liliopsida</taxon>
        <taxon>Poales</taxon>
        <taxon>Poaceae</taxon>
        <taxon>BOP clade</taxon>
        <taxon>Pooideae</taxon>
        <taxon>Poodae</taxon>
        <taxon>Poeae</taxon>
        <taxon>Poeae Chloroplast Group 2 (Poeae type)</taxon>
        <taxon>Loliodinae</taxon>
        <taxon>Loliinae</taxon>
        <taxon>Lolium</taxon>
    </lineage>
</organism>
<dbReference type="EMBL" id="JAUUTY010000003">
    <property type="protein sequence ID" value="KAK1668216.1"/>
    <property type="molecule type" value="Genomic_DNA"/>
</dbReference>
<accession>A0AAD8WN50</accession>
<dbReference type="GO" id="GO:0000139">
    <property type="term" value="C:Golgi membrane"/>
    <property type="evidence" value="ECO:0007669"/>
    <property type="project" value="UniProtKB-SubCell"/>
</dbReference>
<evidence type="ECO:0000256" key="5">
    <source>
        <dbReference type="ARBA" id="ARBA00022927"/>
    </source>
</evidence>
<dbReference type="GO" id="GO:0006891">
    <property type="term" value="P:intra-Golgi vesicle-mediated transport"/>
    <property type="evidence" value="ECO:0007669"/>
    <property type="project" value="TreeGrafter"/>
</dbReference>
<evidence type="ECO:0000313" key="11">
    <source>
        <dbReference type="EMBL" id="KAK1668216.1"/>
    </source>
</evidence>
<keyword evidence="6" id="KW-0333">Golgi apparatus</keyword>
<keyword evidence="4" id="KW-0813">Transport</keyword>
<keyword evidence="5" id="KW-0653">Protein transport</keyword>
<keyword evidence="7" id="KW-0472">Membrane</keyword>
<dbReference type="Pfam" id="PF06148">
    <property type="entry name" value="COG2_N"/>
    <property type="match status" value="1"/>
</dbReference>
<name>A0AAD8WN50_LOLMU</name>
<keyword evidence="12" id="KW-1185">Reference proteome</keyword>
<evidence type="ECO:0000256" key="2">
    <source>
        <dbReference type="ARBA" id="ARBA00007603"/>
    </source>
</evidence>
<evidence type="ECO:0000256" key="7">
    <source>
        <dbReference type="ARBA" id="ARBA00023136"/>
    </source>
</evidence>
<evidence type="ECO:0000256" key="6">
    <source>
        <dbReference type="ARBA" id="ARBA00023034"/>
    </source>
</evidence>
<dbReference type="InterPro" id="IPR009316">
    <property type="entry name" value="COG2"/>
</dbReference>
<comment type="similarity">
    <text evidence="2">Belongs to the COG2 family.</text>
</comment>
<reference evidence="11" key="1">
    <citation type="submission" date="2023-07" db="EMBL/GenBank/DDBJ databases">
        <title>A chromosome-level genome assembly of Lolium multiflorum.</title>
        <authorList>
            <person name="Chen Y."/>
            <person name="Copetti D."/>
            <person name="Kolliker R."/>
            <person name="Studer B."/>
        </authorList>
    </citation>
    <scope>NUCLEOTIDE SEQUENCE</scope>
    <source>
        <strain evidence="11">02402/16</strain>
        <tissue evidence="11">Leaf</tissue>
    </source>
</reference>
<dbReference type="InterPro" id="IPR024602">
    <property type="entry name" value="COG_su2_N"/>
</dbReference>
<evidence type="ECO:0000256" key="3">
    <source>
        <dbReference type="ARBA" id="ARBA00020977"/>
    </source>
</evidence>
<feature type="region of interest" description="Disordered" evidence="9">
    <location>
        <begin position="1"/>
        <end position="20"/>
    </location>
</feature>